<dbReference type="Pfam" id="PF00013">
    <property type="entry name" value="KH_1"/>
    <property type="match status" value="1"/>
</dbReference>
<feature type="transmembrane region" description="Helical" evidence="4">
    <location>
        <begin position="17"/>
        <end position="34"/>
    </location>
</feature>
<proteinExistence type="predicted"/>
<protein>
    <submittedName>
        <fullName evidence="6">Tudor and KH domain containing</fullName>
    </submittedName>
</protein>
<name>A0A7J7SZP6_RHIFE</name>
<dbReference type="InterPro" id="IPR004088">
    <property type="entry name" value="KH_dom_type_1"/>
</dbReference>
<keyword evidence="4" id="KW-0472">Membrane</keyword>
<evidence type="ECO:0000256" key="2">
    <source>
        <dbReference type="PROSITE-ProRule" id="PRU00117"/>
    </source>
</evidence>
<dbReference type="InterPro" id="IPR004087">
    <property type="entry name" value="KH_dom"/>
</dbReference>
<dbReference type="SUPFAM" id="SSF54791">
    <property type="entry name" value="Eukaryotic type KH-domain (KH-domain type I)"/>
    <property type="match status" value="1"/>
</dbReference>
<feature type="region of interest" description="Disordered" evidence="3">
    <location>
        <begin position="170"/>
        <end position="216"/>
    </location>
</feature>
<dbReference type="InterPro" id="IPR036612">
    <property type="entry name" value="KH_dom_type_1_sf"/>
</dbReference>
<dbReference type="Gene3D" id="3.30.1370.10">
    <property type="entry name" value="K Homology domain, type 1"/>
    <property type="match status" value="1"/>
</dbReference>
<dbReference type="PROSITE" id="PS50084">
    <property type="entry name" value="KH_TYPE_1"/>
    <property type="match status" value="1"/>
</dbReference>
<evidence type="ECO:0000256" key="3">
    <source>
        <dbReference type="SAM" id="MobiDB-lite"/>
    </source>
</evidence>
<keyword evidence="4" id="KW-1133">Transmembrane helix</keyword>
<dbReference type="EMBL" id="JACAGC010000021">
    <property type="protein sequence ID" value="KAF6293891.1"/>
    <property type="molecule type" value="Genomic_DNA"/>
</dbReference>
<dbReference type="AlphaFoldDB" id="A0A7J7SZP6"/>
<keyword evidence="1" id="KW-0677">Repeat</keyword>
<evidence type="ECO:0000259" key="5">
    <source>
        <dbReference type="SMART" id="SM00322"/>
    </source>
</evidence>
<evidence type="ECO:0000313" key="7">
    <source>
        <dbReference type="Proteomes" id="UP000585614"/>
    </source>
</evidence>
<dbReference type="GO" id="GO:0003723">
    <property type="term" value="F:RNA binding"/>
    <property type="evidence" value="ECO:0007669"/>
    <property type="project" value="UniProtKB-UniRule"/>
</dbReference>
<organism evidence="6 7">
    <name type="scientific">Rhinolophus ferrumequinum</name>
    <name type="common">Greater horseshoe bat</name>
    <dbReference type="NCBI Taxonomy" id="59479"/>
    <lineage>
        <taxon>Eukaryota</taxon>
        <taxon>Metazoa</taxon>
        <taxon>Chordata</taxon>
        <taxon>Craniata</taxon>
        <taxon>Vertebrata</taxon>
        <taxon>Euteleostomi</taxon>
        <taxon>Mammalia</taxon>
        <taxon>Eutheria</taxon>
        <taxon>Laurasiatheria</taxon>
        <taxon>Chiroptera</taxon>
        <taxon>Yinpterochiroptera</taxon>
        <taxon>Rhinolophoidea</taxon>
        <taxon>Rhinolophidae</taxon>
        <taxon>Rhinolophinae</taxon>
        <taxon>Rhinolophus</taxon>
    </lineage>
</organism>
<feature type="domain" description="K Homology" evidence="5">
    <location>
        <begin position="51"/>
        <end position="126"/>
    </location>
</feature>
<dbReference type="PANTHER" id="PTHR10288">
    <property type="entry name" value="KH DOMAIN CONTAINING RNA BINDING PROTEIN"/>
    <property type="match status" value="1"/>
</dbReference>
<reference evidence="6 7" key="1">
    <citation type="journal article" date="2020" name="Nature">
        <title>Six reference-quality genomes reveal evolution of bat adaptations.</title>
        <authorList>
            <person name="Jebb D."/>
            <person name="Huang Z."/>
            <person name="Pippel M."/>
            <person name="Hughes G.M."/>
            <person name="Lavrichenko K."/>
            <person name="Devanna P."/>
            <person name="Winkler S."/>
            <person name="Jermiin L.S."/>
            <person name="Skirmuntt E.C."/>
            <person name="Katzourakis A."/>
            <person name="Burkitt-Gray L."/>
            <person name="Ray D.A."/>
            <person name="Sullivan K.A.M."/>
            <person name="Roscito J.G."/>
            <person name="Kirilenko B.M."/>
            <person name="Davalos L.M."/>
            <person name="Corthals A.P."/>
            <person name="Power M.L."/>
            <person name="Jones G."/>
            <person name="Ransome R.D."/>
            <person name="Dechmann D.K.N."/>
            <person name="Locatelli A.G."/>
            <person name="Puechmaille S.J."/>
            <person name="Fedrigo O."/>
            <person name="Jarvis E.D."/>
            <person name="Hiller M."/>
            <person name="Vernes S.C."/>
            <person name="Myers E.W."/>
            <person name="Teeling E.C."/>
        </authorList>
    </citation>
    <scope>NUCLEOTIDE SEQUENCE [LARGE SCALE GENOMIC DNA]</scope>
    <source>
        <strain evidence="6">MRhiFer1</strain>
        <tissue evidence="6">Lung</tissue>
    </source>
</reference>
<sequence length="216" mass="23718">MSTERNSWTSLSTIQKIALGLGIPASVAVAYILYRRYRESREERLTFVGEDDIEIEMRVPQEAVKLIIGRQGANIKQLRKQTGARIDVDTEDVGDERVLLISGFPVQHLILEKVSEDEELRKRIAHAAETRVPRKQPISVRREEVTEPGAAGEPAFWKSSGASLEQAVPLAVPPCKGGGDMAVVGPEEGSWEKPDGDSFQKSGAQTSPGMSMFEST</sequence>
<evidence type="ECO:0000256" key="4">
    <source>
        <dbReference type="SAM" id="Phobius"/>
    </source>
</evidence>
<dbReference type="SMART" id="SM00322">
    <property type="entry name" value="KH"/>
    <property type="match status" value="1"/>
</dbReference>
<comment type="caution">
    <text evidence="6">The sequence shown here is derived from an EMBL/GenBank/DDBJ whole genome shotgun (WGS) entry which is preliminary data.</text>
</comment>
<evidence type="ECO:0000313" key="6">
    <source>
        <dbReference type="EMBL" id="KAF6293891.1"/>
    </source>
</evidence>
<keyword evidence="2" id="KW-0694">RNA-binding</keyword>
<dbReference type="Proteomes" id="UP000585614">
    <property type="component" value="Unassembled WGS sequence"/>
</dbReference>
<evidence type="ECO:0000256" key="1">
    <source>
        <dbReference type="ARBA" id="ARBA00022737"/>
    </source>
</evidence>
<gene>
    <name evidence="6" type="ORF">mRhiFer1_016721</name>
</gene>
<dbReference type="FunFam" id="3.30.1370.10:FF:000056">
    <property type="entry name" value="Tudor and KH domain containing"/>
    <property type="match status" value="1"/>
</dbReference>
<feature type="compositionally biased region" description="Polar residues" evidence="3">
    <location>
        <begin position="199"/>
        <end position="216"/>
    </location>
</feature>
<accession>A0A7J7SZP6</accession>
<keyword evidence="4" id="KW-0812">Transmembrane</keyword>